<proteinExistence type="predicted"/>
<accession>A0A803N5H9</accession>
<organism evidence="1 2">
    <name type="scientific">Chenopodium quinoa</name>
    <name type="common">Quinoa</name>
    <dbReference type="NCBI Taxonomy" id="63459"/>
    <lineage>
        <taxon>Eukaryota</taxon>
        <taxon>Viridiplantae</taxon>
        <taxon>Streptophyta</taxon>
        <taxon>Embryophyta</taxon>
        <taxon>Tracheophyta</taxon>
        <taxon>Spermatophyta</taxon>
        <taxon>Magnoliopsida</taxon>
        <taxon>eudicotyledons</taxon>
        <taxon>Gunneridae</taxon>
        <taxon>Pentapetalae</taxon>
        <taxon>Caryophyllales</taxon>
        <taxon>Chenopodiaceae</taxon>
        <taxon>Chenopodioideae</taxon>
        <taxon>Atripliceae</taxon>
        <taxon>Chenopodium</taxon>
    </lineage>
</organism>
<dbReference type="AlphaFoldDB" id="A0A803N5H9"/>
<reference evidence="1" key="1">
    <citation type="journal article" date="2017" name="Nature">
        <title>The genome of Chenopodium quinoa.</title>
        <authorList>
            <person name="Jarvis D.E."/>
            <person name="Ho Y.S."/>
            <person name="Lightfoot D.J."/>
            <person name="Schmoeckel S.M."/>
            <person name="Li B."/>
            <person name="Borm T.J.A."/>
            <person name="Ohyanagi H."/>
            <person name="Mineta K."/>
            <person name="Michell C.T."/>
            <person name="Saber N."/>
            <person name="Kharbatia N.M."/>
            <person name="Rupper R.R."/>
            <person name="Sharp A.R."/>
            <person name="Dally N."/>
            <person name="Boughton B.A."/>
            <person name="Woo Y.H."/>
            <person name="Gao G."/>
            <person name="Schijlen E.G.W.M."/>
            <person name="Guo X."/>
            <person name="Momin A.A."/>
            <person name="Negrao S."/>
            <person name="Al-Babili S."/>
            <person name="Gehring C."/>
            <person name="Roessner U."/>
            <person name="Jung C."/>
            <person name="Murphy K."/>
            <person name="Arold S.T."/>
            <person name="Gojobori T."/>
            <person name="van der Linden C.G."/>
            <person name="van Loo E.N."/>
            <person name="Jellen E.N."/>
            <person name="Maughan P.J."/>
            <person name="Tester M."/>
        </authorList>
    </citation>
    <scope>NUCLEOTIDE SEQUENCE [LARGE SCALE GENOMIC DNA]</scope>
    <source>
        <strain evidence="1">cv. PI 614886</strain>
    </source>
</reference>
<evidence type="ECO:0000313" key="1">
    <source>
        <dbReference type="EnsemblPlants" id="AUR62040852-RA:cds"/>
    </source>
</evidence>
<dbReference type="EnsemblPlants" id="AUR62040852-RA">
    <property type="protein sequence ID" value="AUR62040852-RA:cds"/>
    <property type="gene ID" value="AUR62040852"/>
</dbReference>
<dbReference type="Proteomes" id="UP000596660">
    <property type="component" value="Unplaced"/>
</dbReference>
<keyword evidence="2" id="KW-1185">Reference proteome</keyword>
<reference evidence="1" key="2">
    <citation type="submission" date="2021-03" db="UniProtKB">
        <authorList>
            <consortium name="EnsemblPlants"/>
        </authorList>
    </citation>
    <scope>IDENTIFICATION</scope>
</reference>
<evidence type="ECO:0000313" key="2">
    <source>
        <dbReference type="Proteomes" id="UP000596660"/>
    </source>
</evidence>
<name>A0A803N5H9_CHEQI</name>
<dbReference type="Gramene" id="AUR62040852-RA">
    <property type="protein sequence ID" value="AUR62040852-RA:cds"/>
    <property type="gene ID" value="AUR62040852"/>
</dbReference>
<protein>
    <submittedName>
        <fullName evidence="1">Uncharacterized protein</fullName>
    </submittedName>
</protein>
<sequence length="170" mass="18736">MAAMNVTAEVVTVEDVEIDMEAKAKKYDTQTRAAGDEYQMTSDVKNFSKHRVDKVDTHFWHGRTLTNFPGLPVNTGVAMRQAGTLPEGVKWGITYTDGDQASNRKFIVAVHGPMCKIYVETGPIGPVDRNVVEVKLDQHSGNKAEYTDPILGGKIVAEITGNYAVARFYN</sequence>